<dbReference type="Gene3D" id="2.60.120.20">
    <property type="match status" value="1"/>
</dbReference>
<dbReference type="InterPro" id="IPR029053">
    <property type="entry name" value="Viral_coat"/>
</dbReference>
<evidence type="ECO:0000259" key="6">
    <source>
        <dbReference type="Pfam" id="PF00915"/>
    </source>
</evidence>
<dbReference type="InterPro" id="IPR033703">
    <property type="entry name" value="Rhv-like"/>
</dbReference>
<dbReference type="GO" id="GO:0044423">
    <property type="term" value="C:virion component"/>
    <property type="evidence" value="ECO:0007669"/>
    <property type="project" value="UniProtKB-KW"/>
</dbReference>
<evidence type="ECO:0000313" key="7">
    <source>
        <dbReference type="EMBL" id="AVM87222.1"/>
    </source>
</evidence>
<evidence type="ECO:0000256" key="5">
    <source>
        <dbReference type="SAM" id="MobiDB-lite"/>
    </source>
</evidence>
<protein>
    <recommendedName>
        <fullName evidence="6">Calicivirus coat protein domain-containing protein</fullName>
    </recommendedName>
</protein>
<reference evidence="7" key="1">
    <citation type="journal article" date="2018" name="Nature">
        <title>The evolutionary history of vertebrate RNA viruses.</title>
        <authorList>
            <person name="Shi M."/>
            <person name="Lin X.D."/>
            <person name="Chen X."/>
            <person name="Tian J.H."/>
            <person name="Chen L.J."/>
            <person name="Li K."/>
            <person name="Wang W."/>
            <person name="Eden J.S."/>
            <person name="Shen J.J."/>
            <person name="Liu L."/>
            <person name="Holmes E.C."/>
            <person name="Zhang Y.Z."/>
        </authorList>
    </citation>
    <scope>NUCLEOTIDE SEQUENCE</scope>
    <source>
        <strain evidence="7">LPSC54954</strain>
    </source>
</reference>
<keyword evidence="3" id="KW-0946">Virion</keyword>
<proteinExistence type="predicted"/>
<feature type="compositionally biased region" description="Basic and acidic residues" evidence="5">
    <location>
        <begin position="1"/>
        <end position="11"/>
    </location>
</feature>
<keyword evidence="4" id="KW-1035">Host cytoplasm</keyword>
<dbReference type="CDD" id="cd00205">
    <property type="entry name" value="rhv_like"/>
    <property type="match status" value="1"/>
</dbReference>
<dbReference type="Pfam" id="PF00915">
    <property type="entry name" value="Calici_coat"/>
    <property type="match status" value="1"/>
</dbReference>
<dbReference type="InterPro" id="IPR004005">
    <property type="entry name" value="Calicivirus_coat"/>
</dbReference>
<dbReference type="SUPFAM" id="SSF88633">
    <property type="entry name" value="Positive stranded ssRNA viruses"/>
    <property type="match status" value="1"/>
</dbReference>
<feature type="domain" description="Calicivirus coat protein" evidence="6">
    <location>
        <begin position="37"/>
        <end position="293"/>
    </location>
</feature>
<sequence>MDNAKQGDARGPKGQGQQQQQPITAVPAGMVASDDAAGAVLPTSALPTAPEQAVNEFTGGLNAIDPEVYCRFVQAPSSTFVVQSNQGEGTLLWQSSVGPELNPFLSHLARMYNSWAGDMEVQIVIAASAFLAGKLVVAMLPPGIQPQGVTPNTVTGYPHAIIDIRNPDPVTMLLPDIRNKLYHMQGQPDVTSTLAVFVFTPLRAPGDEAFGVIGRVLSRPTPGFNFAFLTPPRLPNLTTGADFSMLSQPMLSLDQSSAWAEYVGNVQIGPARVQRLPRHYGGVTSSGELWGWYTGQPSSTCYIQAAGNGGNFSGVFCNPDGEPWTPGISGGPVPPQVPKFGATFDVSARGIDSTGALWNLSRQLALTVGANGLTVSGTYSGSEWTTSLMAVTSWYPRTGFSPWTAAQQTFNEGDVPADYFTIPVPGESFVSFGPVTHSTAGDTDLFSPQTAQMAIKLASGSFEIPQGSVVLFNLVDRTDRQVIAECKLWPAGFITAASHGEETVTNLGANLDLVYISTVPQRYTFNGAANARRRRQNFV</sequence>
<dbReference type="Gene3D" id="2.40.510.10">
    <property type="entry name" value="Positive stranded ssRNA viruses"/>
    <property type="match status" value="1"/>
</dbReference>
<evidence type="ECO:0000256" key="4">
    <source>
        <dbReference type="ARBA" id="ARBA00023200"/>
    </source>
</evidence>
<name>A0A2P1GML2_9CALI</name>
<accession>A0A2P1GML2</accession>
<organism evidence="7">
    <name type="scientific">Guangdong greater green snake calicivirus</name>
    <dbReference type="NCBI Taxonomy" id="2116169"/>
    <lineage>
        <taxon>Viruses</taxon>
        <taxon>Riboviria</taxon>
        <taxon>Orthornavirae</taxon>
        <taxon>Pisuviricota</taxon>
        <taxon>Pisoniviricetes</taxon>
        <taxon>Picornavirales</taxon>
        <taxon>Caliciviridae</taxon>
    </lineage>
</organism>
<evidence type="ECO:0000256" key="2">
    <source>
        <dbReference type="ARBA" id="ARBA00004328"/>
    </source>
</evidence>
<comment type="subcellular location">
    <subcellularLocation>
        <location evidence="1">Host cytoplasm</location>
    </subcellularLocation>
    <subcellularLocation>
        <location evidence="2">Virion</location>
    </subcellularLocation>
</comment>
<evidence type="ECO:0000256" key="3">
    <source>
        <dbReference type="ARBA" id="ARBA00022844"/>
    </source>
</evidence>
<dbReference type="GO" id="GO:0030430">
    <property type="term" value="C:host cell cytoplasm"/>
    <property type="evidence" value="ECO:0007669"/>
    <property type="project" value="UniProtKB-SubCell"/>
</dbReference>
<evidence type="ECO:0000256" key="1">
    <source>
        <dbReference type="ARBA" id="ARBA00004192"/>
    </source>
</evidence>
<dbReference type="EMBL" id="MG599973">
    <property type="protein sequence ID" value="AVM87222.1"/>
    <property type="molecule type" value="Genomic_RNA"/>
</dbReference>
<feature type="region of interest" description="Disordered" evidence="5">
    <location>
        <begin position="1"/>
        <end position="22"/>
    </location>
</feature>